<organism evidence="2 3">
    <name type="scientific">Hoeflea halophila</name>
    <dbReference type="NCBI Taxonomy" id="714899"/>
    <lineage>
        <taxon>Bacteria</taxon>
        <taxon>Pseudomonadati</taxon>
        <taxon>Pseudomonadota</taxon>
        <taxon>Alphaproteobacteria</taxon>
        <taxon>Hyphomicrobiales</taxon>
        <taxon>Rhizobiaceae</taxon>
        <taxon>Hoeflea</taxon>
    </lineage>
</organism>
<evidence type="ECO:0000259" key="1">
    <source>
        <dbReference type="Pfam" id="PF05050"/>
    </source>
</evidence>
<evidence type="ECO:0000313" key="2">
    <source>
        <dbReference type="EMBL" id="SOE18491.1"/>
    </source>
</evidence>
<feature type="domain" description="Methyltransferase FkbM" evidence="1">
    <location>
        <begin position="236"/>
        <end position="384"/>
    </location>
</feature>
<evidence type="ECO:0000313" key="3">
    <source>
        <dbReference type="Proteomes" id="UP000219465"/>
    </source>
</evidence>
<keyword evidence="3" id="KW-1185">Reference proteome</keyword>
<dbReference type="GO" id="GO:0008168">
    <property type="term" value="F:methyltransferase activity"/>
    <property type="evidence" value="ECO:0007669"/>
    <property type="project" value="UniProtKB-KW"/>
</dbReference>
<name>A0A286IEJ3_9HYPH</name>
<dbReference type="OrthoDB" id="5329963at2"/>
<proteinExistence type="predicted"/>
<keyword evidence="2" id="KW-0489">Methyltransferase</keyword>
<dbReference type="AlphaFoldDB" id="A0A286IEJ3"/>
<gene>
    <name evidence="2" type="ORF">SAMN05877838_3418</name>
</gene>
<dbReference type="Gene3D" id="3.40.50.150">
    <property type="entry name" value="Vaccinia Virus protein VP39"/>
    <property type="match status" value="1"/>
</dbReference>
<accession>A0A286IEJ3</accession>
<dbReference type="GO" id="GO:0032259">
    <property type="term" value="P:methylation"/>
    <property type="evidence" value="ECO:0007669"/>
    <property type="project" value="UniProtKB-KW"/>
</dbReference>
<dbReference type="InterPro" id="IPR006342">
    <property type="entry name" value="FkbM_mtfrase"/>
</dbReference>
<dbReference type="InterPro" id="IPR029063">
    <property type="entry name" value="SAM-dependent_MTases_sf"/>
</dbReference>
<dbReference type="Proteomes" id="UP000219465">
    <property type="component" value="Unassembled WGS sequence"/>
</dbReference>
<reference evidence="3" key="1">
    <citation type="submission" date="2017-08" db="EMBL/GenBank/DDBJ databases">
        <authorList>
            <person name="Varghese N."/>
            <person name="Submissions S."/>
        </authorList>
    </citation>
    <scope>NUCLEOTIDE SEQUENCE [LARGE SCALE GENOMIC DNA]</scope>
    <source>
        <strain evidence="3">KCTC 23107</strain>
    </source>
</reference>
<protein>
    <submittedName>
        <fullName evidence="2">FkbM family methyltransferase</fullName>
    </submittedName>
</protein>
<sequence>MMKNAPSAFGRDAAGDRAATAYAERTFDSVPGRSEARALLDQLAGQPCLAAPVAPDAPLVIYGAGNFGRMALDFLDGVGSEALMVVDARADRIRGSGAWAGIDLRTPDEVPGELKSDALLAVSVVTSPVLPILEDLRQQGWQRCVPFYDVAESFRPAHPLSNGWFADPLSGPDLEAARTVLDAWNDDLSRAHHLMFLAWRLARQEWRFDRVAVDNSNRFFIQEIRDALKPGDLFIDGGAHHGSVSEAFLAVCGSHGRIVAFEPDEANADQFAAWCASLPETMRERIALRRVALDATPRERQFHDGLGYMSQLAEHGPSRVVTGTIDTADLAPGFVKLHLEGAELDALRGGLATFAHSRPLVAVTVYHNADGIWRTAEWMRENLEGYSLLMRTHSWCGTGAVIYAIPDERKPR</sequence>
<dbReference type="Pfam" id="PF05050">
    <property type="entry name" value="Methyltransf_21"/>
    <property type="match status" value="1"/>
</dbReference>
<dbReference type="RefSeq" id="WP_097108963.1">
    <property type="nucleotide sequence ID" value="NZ_OCPC01000005.1"/>
</dbReference>
<keyword evidence="2" id="KW-0808">Transferase</keyword>
<dbReference type="SUPFAM" id="SSF53335">
    <property type="entry name" value="S-adenosyl-L-methionine-dependent methyltransferases"/>
    <property type="match status" value="1"/>
</dbReference>
<dbReference type="EMBL" id="OCPC01000005">
    <property type="protein sequence ID" value="SOE18491.1"/>
    <property type="molecule type" value="Genomic_DNA"/>
</dbReference>